<comment type="cofactor">
    <cofactor evidence="1">
        <name>FAD</name>
        <dbReference type="ChEBI" id="CHEBI:57692"/>
    </cofactor>
</comment>
<organism evidence="7 8">
    <name type="scientific">Ideonella lacteola</name>
    <dbReference type="NCBI Taxonomy" id="2984193"/>
    <lineage>
        <taxon>Bacteria</taxon>
        <taxon>Pseudomonadati</taxon>
        <taxon>Pseudomonadota</taxon>
        <taxon>Betaproteobacteria</taxon>
        <taxon>Burkholderiales</taxon>
        <taxon>Sphaerotilaceae</taxon>
        <taxon>Ideonella</taxon>
    </lineage>
</organism>
<dbReference type="SUPFAM" id="SSF51971">
    <property type="entry name" value="Nucleotide-binding domain"/>
    <property type="match status" value="1"/>
</dbReference>
<dbReference type="Pfam" id="PF03275">
    <property type="entry name" value="GLF"/>
    <property type="match status" value="1"/>
</dbReference>
<name>A0ABU9BSD8_9BURK</name>
<dbReference type="Proteomes" id="UP001371218">
    <property type="component" value="Unassembled WGS sequence"/>
</dbReference>
<comment type="caution">
    <text evidence="7">The sequence shown here is derived from an EMBL/GenBank/DDBJ whole genome shotgun (WGS) entry which is preliminary data.</text>
</comment>
<evidence type="ECO:0000256" key="4">
    <source>
        <dbReference type="ARBA" id="ARBA00022827"/>
    </source>
</evidence>
<evidence type="ECO:0000256" key="1">
    <source>
        <dbReference type="ARBA" id="ARBA00001974"/>
    </source>
</evidence>
<dbReference type="RefSeq" id="WP_341427116.1">
    <property type="nucleotide sequence ID" value="NZ_JBBUTG010000011.1"/>
</dbReference>
<evidence type="ECO:0000259" key="6">
    <source>
        <dbReference type="Pfam" id="PF03275"/>
    </source>
</evidence>
<dbReference type="EC" id="5.4.99.9" evidence="7"/>
<dbReference type="GO" id="GO:0008767">
    <property type="term" value="F:UDP-galactopyranose mutase activity"/>
    <property type="evidence" value="ECO:0007669"/>
    <property type="project" value="UniProtKB-EC"/>
</dbReference>
<keyword evidence="4" id="KW-0274">FAD</keyword>
<keyword evidence="8" id="KW-1185">Reference proteome</keyword>
<feature type="domain" description="UDP-galactopyranose mutase C-terminal" evidence="6">
    <location>
        <begin position="148"/>
        <end position="355"/>
    </location>
</feature>
<dbReference type="EMBL" id="JBBUTG010000011">
    <property type="protein sequence ID" value="MEK8032701.1"/>
    <property type="molecule type" value="Genomic_DNA"/>
</dbReference>
<keyword evidence="3" id="KW-0285">Flavoprotein</keyword>
<accession>A0ABU9BSD8</accession>
<sequence length="393" mass="44931">MSARILIVGAGLYGAVCARELHDAGHQVLVIEQRDAPGGNCVTRYVEEADCHEHMHGAHIFHTDSDRIWEYVNRFARFNSFVNRVKVQHAGQLYSFPINLFTLYQVFGVRTPAEARAAVARERVEIAQPANLEQHCLATVGPTLYRLFIEGYTRKQWRRSPAELPAEIIKRIPVRFDFDDNYFNDRHQGIPIGGYSALFDRLLAGVPVQCGIDFLPDARHWISRFDHVIYTGPIDAFFGHAHGALEYRSLRFERELLPTCDFQGNAVVNFTEAEVPWTRILEHRHFDRSSPGRRPGVQHTLITREYPADHGPGLEPYYPVGTEANRRRYERYRSLADEAFGGQVHFGGRLAEYRYFDMHQVIGAALAHVGRFTRGEWRTPAMPPARRIAHQGA</sequence>
<dbReference type="PANTHER" id="PTHR21197:SF0">
    <property type="entry name" value="UDP-GALACTOPYRANOSE MUTASE"/>
    <property type="match status" value="1"/>
</dbReference>
<gene>
    <name evidence="7" type="primary">glf</name>
    <name evidence="7" type="ORF">AACH06_17920</name>
</gene>
<evidence type="ECO:0000313" key="8">
    <source>
        <dbReference type="Proteomes" id="UP001371218"/>
    </source>
</evidence>
<proteinExistence type="inferred from homology"/>
<dbReference type="SUPFAM" id="SSF54373">
    <property type="entry name" value="FAD-linked reductases, C-terminal domain"/>
    <property type="match status" value="1"/>
</dbReference>
<evidence type="ECO:0000313" key="7">
    <source>
        <dbReference type="EMBL" id="MEK8032701.1"/>
    </source>
</evidence>
<dbReference type="InterPro" id="IPR015899">
    <property type="entry name" value="UDP-GalPyranose_mutase_C"/>
</dbReference>
<dbReference type="NCBIfam" id="TIGR00031">
    <property type="entry name" value="UDP-GALP_mutase"/>
    <property type="match status" value="1"/>
</dbReference>
<dbReference type="Gene3D" id="3.40.50.720">
    <property type="entry name" value="NAD(P)-binding Rossmann-like Domain"/>
    <property type="match status" value="3"/>
</dbReference>
<protein>
    <submittedName>
        <fullName evidence="7">UDP-galactopyranose mutase</fullName>
        <ecNumber evidence="7">5.4.99.9</ecNumber>
    </submittedName>
</protein>
<evidence type="ECO:0000256" key="2">
    <source>
        <dbReference type="ARBA" id="ARBA00009321"/>
    </source>
</evidence>
<evidence type="ECO:0000256" key="5">
    <source>
        <dbReference type="ARBA" id="ARBA00023235"/>
    </source>
</evidence>
<comment type="similarity">
    <text evidence="2">Belongs to the UDP-galactopyranose/dTDP-fucopyranose mutase family.</text>
</comment>
<reference evidence="7 8" key="1">
    <citation type="submission" date="2024-04" db="EMBL/GenBank/DDBJ databases">
        <title>Novel species of the genus Ideonella isolated from streams.</title>
        <authorList>
            <person name="Lu H."/>
        </authorList>
    </citation>
    <scope>NUCLEOTIDE SEQUENCE [LARGE SCALE GENOMIC DNA]</scope>
    <source>
        <strain evidence="7 8">DXS29W</strain>
    </source>
</reference>
<dbReference type="Pfam" id="PF13450">
    <property type="entry name" value="NAD_binding_8"/>
    <property type="match status" value="1"/>
</dbReference>
<dbReference type="InterPro" id="IPR004379">
    <property type="entry name" value="UDP-GALP_mutase"/>
</dbReference>
<evidence type="ECO:0000256" key="3">
    <source>
        <dbReference type="ARBA" id="ARBA00022630"/>
    </source>
</evidence>
<keyword evidence="5 7" id="KW-0413">Isomerase</keyword>
<dbReference type="PANTHER" id="PTHR21197">
    <property type="entry name" value="UDP-GALACTOPYRANOSE MUTASE"/>
    <property type="match status" value="1"/>
</dbReference>